<feature type="compositionally biased region" description="Low complexity" evidence="2">
    <location>
        <begin position="1219"/>
        <end position="1233"/>
    </location>
</feature>
<dbReference type="VEuPathDB" id="TriTrypDB:BSAL_19545"/>
<feature type="compositionally biased region" description="Low complexity" evidence="2">
    <location>
        <begin position="1323"/>
        <end position="1334"/>
    </location>
</feature>
<keyword evidence="1" id="KW-0175">Coiled coil</keyword>
<gene>
    <name evidence="3" type="ORF">BSAL_19545</name>
</gene>
<proteinExistence type="predicted"/>
<sequence length="1382" mass="153143">MSSTATPTPRRPPRPSSGDSATRRAITGLAGSVLGAMRPSSANSQNAIKTARPTSAGSSARRARASSADSTEHRIGLVFAPRRPPSSNSIMRRQARAFNVSVLQEDAHLSISQISELAQQENYFELVIKPFLVLKGTTVEDRREVFLLWAIDLAHNLREPLGGELEKMFQEFALAARATIATAPPRVSPPRTDEQIGNGSFAIQDDNDNASSATVSSTHTVWVTFLPNHNTRRVISSNEVKTFLHMLTRDVNMDNVILGTALLDGVATHPSTSPSGTLRLEGSTTSVGPAHPFFHLQLTAMQRLQVFLRMLLHCSAIASMDMSDFDFRAGTASSGRSKTDRHFSLAQGSDLDSTDEDNDDGAPRPLDNVILTASELILAHVTRIGLHSKDGSVLPFEAVGSIPGAIVEDLVCLVNRLSSDSHADRSFGVLIGLVMVLLHALDHDRGIVSTDALTPLLEYVEEQRSFYTMKADGASMNKELVEMYERLTDPFYRVVRTLRLLKSTISAGNDIEAQKGDADTDSATQVKLFTLLECLERFIYYRSAERAYDPLWTQLFHCEMTTRERLLMYERQQLMDFYYEVHRKLPLHGTHVVDTLTGGPGYHLRDEEYHRREELLQEEARKFAFLARLLDARCTMALEEDPKKIANRLVPTTRVAHVASVYDGDHHVVYSPSRPAIRTASASQRRDVSGLDLSMSSPPRPPRGPSSSVRSSKPHTPPTTSKEQFHSGQRAQEYVDLINCKHQESASRLGVRQQEADHWFVIAMYQRLDLEEQRTRAIAAAEAAAAPPKAEDTSEGRTGDDDASPCEAQDDLFTDQVPVATEVITTEVQDAPVKSESPALPVPLPFDSIHVLIEETCLSVEAWDAASAFQWKLEKLLMLEGSMRRDIGVEEGLQRDVCLVPMYQATIADALYTEALQRAMAERFAELHAAILFDESSNREDFLQEEDNEFQSRIMAEYNVTSDRMKFLIKIALLNTQEQQDRGSMMYSEESSLDMFWSMYKLEKRIHKDLFRQSTFDAEVLAQAAARAREKALREELHLAQKQYEEELEDVCRIQNVLRSEMIALEEHRYYSLRWALRRGVVECYDIEARANIATMEQLAATSLIVTFYLEGIAILQRDISAVDGTIDAMVHVASTANVDTNDSTQSEATEPLSPALTAVKHAAIRAELLLVQQRHKILRGAFRFHLSSLLPYRSLEAILSASPQEVYGIVLQTIATQSSTATANTPTPQAAPRQVSPTRRLPPNLIEESVLVARSSVKPTLPHLENIRGNIRTYSRPVSAARAAAAALATKQERQIAAIRGTLSQDNDADVASNQSLGLVRPSSSSLKSPSKPMGSRNAAPSSLATIGLTERMAAFNRVYLSETSKQRVLDAVAQDAEGAC</sequence>
<protein>
    <submittedName>
        <fullName evidence="3">Uncharacterized protein</fullName>
    </submittedName>
</protein>
<dbReference type="EMBL" id="CYKH01001710">
    <property type="protein sequence ID" value="CUG89144.1"/>
    <property type="molecule type" value="Genomic_DNA"/>
</dbReference>
<feature type="compositionally biased region" description="Basic and acidic residues" evidence="2">
    <location>
        <begin position="789"/>
        <end position="800"/>
    </location>
</feature>
<reference evidence="4" key="1">
    <citation type="submission" date="2015-09" db="EMBL/GenBank/DDBJ databases">
        <authorList>
            <consortium name="Pathogen Informatics"/>
        </authorList>
    </citation>
    <scope>NUCLEOTIDE SEQUENCE [LARGE SCALE GENOMIC DNA]</scope>
    <source>
        <strain evidence="4">Lake Konstanz</strain>
    </source>
</reference>
<feature type="region of interest" description="Disordered" evidence="2">
    <location>
        <begin position="1316"/>
        <end position="1343"/>
    </location>
</feature>
<organism evidence="3 4">
    <name type="scientific">Bodo saltans</name>
    <name type="common">Flagellated protozoan</name>
    <dbReference type="NCBI Taxonomy" id="75058"/>
    <lineage>
        <taxon>Eukaryota</taxon>
        <taxon>Discoba</taxon>
        <taxon>Euglenozoa</taxon>
        <taxon>Kinetoplastea</taxon>
        <taxon>Metakinetoplastina</taxon>
        <taxon>Eubodonida</taxon>
        <taxon>Bodonidae</taxon>
        <taxon>Bodo</taxon>
    </lineage>
</organism>
<evidence type="ECO:0000313" key="3">
    <source>
        <dbReference type="EMBL" id="CUG89144.1"/>
    </source>
</evidence>
<feature type="compositionally biased region" description="Polar residues" evidence="2">
    <location>
        <begin position="718"/>
        <end position="729"/>
    </location>
</feature>
<accession>A0A0S4JGT7</accession>
<dbReference type="Proteomes" id="UP000051952">
    <property type="component" value="Unassembled WGS sequence"/>
</dbReference>
<feature type="region of interest" description="Disordered" evidence="2">
    <location>
        <begin position="331"/>
        <end position="365"/>
    </location>
</feature>
<feature type="region of interest" description="Disordered" evidence="2">
    <location>
        <begin position="1"/>
        <end position="88"/>
    </location>
</feature>
<feature type="compositionally biased region" description="Low complexity" evidence="2">
    <location>
        <begin position="50"/>
        <end position="69"/>
    </location>
</feature>
<feature type="region of interest" description="Disordered" evidence="2">
    <location>
        <begin position="781"/>
        <end position="808"/>
    </location>
</feature>
<evidence type="ECO:0000256" key="2">
    <source>
        <dbReference type="SAM" id="MobiDB-lite"/>
    </source>
</evidence>
<feature type="coiled-coil region" evidence="1">
    <location>
        <begin position="1023"/>
        <end position="1050"/>
    </location>
</feature>
<feature type="region of interest" description="Disordered" evidence="2">
    <location>
        <begin position="673"/>
        <end position="729"/>
    </location>
</feature>
<evidence type="ECO:0000313" key="4">
    <source>
        <dbReference type="Proteomes" id="UP000051952"/>
    </source>
</evidence>
<evidence type="ECO:0000256" key="1">
    <source>
        <dbReference type="SAM" id="Coils"/>
    </source>
</evidence>
<feature type="region of interest" description="Disordered" evidence="2">
    <location>
        <begin position="1219"/>
        <end position="1243"/>
    </location>
</feature>
<keyword evidence="4" id="KW-1185">Reference proteome</keyword>
<name>A0A0S4JGT7_BODSA</name>